<dbReference type="GO" id="GO:0016740">
    <property type="term" value="F:transferase activity"/>
    <property type="evidence" value="ECO:0007669"/>
    <property type="project" value="UniProtKB-KW"/>
</dbReference>
<evidence type="ECO:0000313" key="3">
    <source>
        <dbReference type="EMBL" id="TMI89987.1"/>
    </source>
</evidence>
<feature type="domain" description="BioF2-like acetyltransferase" evidence="2">
    <location>
        <begin position="197"/>
        <end position="341"/>
    </location>
</feature>
<dbReference type="AlphaFoldDB" id="A0A537K2I4"/>
<sequence>MAPIEVVGPGSLHKELPPDRERPPGGIRAMAARPVTVIQRLAELDGLAEAWDALAERSGLPMQDYGWARAAAASFAAEGRLHIVAVGVPPAITAVAPLAWSRSDDGGLEMIGVNELGEPMDFLYATPSALAALTDALARVRGYLALNRMPAASSALAALRRSYRGRGKVFCHQVGGWPWIPLDAQWTDPERQLNPGRRSDLRRARRLAEKQGPISAEVVLPTPETLEPLLDEAFRVEAASWKGSEGTALVSDPTRELFYRRYADAACKQGNLLVCLLRIGQQVAAMQIAVTSGGRFWLLKIGYDHAFSRCSPGVLLMLETIRYAVARGLHSYEFLGSEEPWTKMWTSHVRPCVSVRAYPASLPGMSALAAEVGRLARRRLARLFRRAP</sequence>
<keyword evidence="3" id="KW-0808">Transferase</keyword>
<feature type="region of interest" description="Disordered" evidence="1">
    <location>
        <begin position="1"/>
        <end position="26"/>
    </location>
</feature>
<feature type="compositionally biased region" description="Basic and acidic residues" evidence="1">
    <location>
        <begin position="12"/>
        <end position="23"/>
    </location>
</feature>
<dbReference type="InterPro" id="IPR038740">
    <property type="entry name" value="BioF2-like_GNAT_dom"/>
</dbReference>
<dbReference type="SUPFAM" id="SSF55729">
    <property type="entry name" value="Acyl-CoA N-acyltransferases (Nat)"/>
    <property type="match status" value="1"/>
</dbReference>
<dbReference type="Pfam" id="PF13480">
    <property type="entry name" value="Acetyltransf_6"/>
    <property type="match status" value="1"/>
</dbReference>
<gene>
    <name evidence="3" type="ORF">E6H00_08150</name>
</gene>
<comment type="caution">
    <text evidence="3">The sequence shown here is derived from an EMBL/GenBank/DDBJ whole genome shotgun (WGS) entry which is preliminary data.</text>
</comment>
<name>A0A537K2I4_9BACT</name>
<reference evidence="3 4" key="1">
    <citation type="journal article" date="2019" name="Nat. Microbiol.">
        <title>Mediterranean grassland soil C-N compound turnover is dependent on rainfall and depth, and is mediated by genomically divergent microorganisms.</title>
        <authorList>
            <person name="Diamond S."/>
            <person name="Andeer P.F."/>
            <person name="Li Z."/>
            <person name="Crits-Christoph A."/>
            <person name="Burstein D."/>
            <person name="Anantharaman K."/>
            <person name="Lane K.R."/>
            <person name="Thomas B.C."/>
            <person name="Pan C."/>
            <person name="Northen T.R."/>
            <person name="Banfield J.F."/>
        </authorList>
    </citation>
    <scope>NUCLEOTIDE SEQUENCE [LARGE SCALE GENOMIC DNA]</scope>
    <source>
        <strain evidence="3">NP_3</strain>
    </source>
</reference>
<dbReference type="Gene3D" id="3.40.630.30">
    <property type="match status" value="1"/>
</dbReference>
<dbReference type="InterPro" id="IPR016181">
    <property type="entry name" value="Acyl_CoA_acyltransferase"/>
</dbReference>
<dbReference type="EMBL" id="VBAK01000116">
    <property type="protein sequence ID" value="TMI89987.1"/>
    <property type="molecule type" value="Genomic_DNA"/>
</dbReference>
<protein>
    <submittedName>
        <fullName evidence="3">GNAT family N-acetyltransferase</fullName>
    </submittedName>
</protein>
<evidence type="ECO:0000256" key="1">
    <source>
        <dbReference type="SAM" id="MobiDB-lite"/>
    </source>
</evidence>
<evidence type="ECO:0000313" key="4">
    <source>
        <dbReference type="Proteomes" id="UP000318509"/>
    </source>
</evidence>
<proteinExistence type="predicted"/>
<dbReference type="Proteomes" id="UP000318509">
    <property type="component" value="Unassembled WGS sequence"/>
</dbReference>
<evidence type="ECO:0000259" key="2">
    <source>
        <dbReference type="Pfam" id="PF13480"/>
    </source>
</evidence>
<accession>A0A537K2I4</accession>
<organism evidence="3 4">
    <name type="scientific">Candidatus Segetimicrobium genomatis</name>
    <dbReference type="NCBI Taxonomy" id="2569760"/>
    <lineage>
        <taxon>Bacteria</taxon>
        <taxon>Bacillati</taxon>
        <taxon>Candidatus Sysuimicrobiota</taxon>
        <taxon>Candidatus Sysuimicrobiia</taxon>
        <taxon>Candidatus Sysuimicrobiales</taxon>
        <taxon>Candidatus Segetimicrobiaceae</taxon>
        <taxon>Candidatus Segetimicrobium</taxon>
    </lineage>
</organism>